<dbReference type="InterPro" id="IPR011009">
    <property type="entry name" value="Kinase-like_dom_sf"/>
</dbReference>
<dbReference type="OrthoDB" id="156345at2"/>
<dbReference type="InterPro" id="IPR002575">
    <property type="entry name" value="Aminoglycoside_PTrfase"/>
</dbReference>
<dbReference type="PANTHER" id="PTHR21064:SF6">
    <property type="entry name" value="AMINOGLYCOSIDE PHOSPHOTRANSFERASE DOMAIN-CONTAINING PROTEIN"/>
    <property type="match status" value="1"/>
</dbReference>
<reference evidence="3 4" key="1">
    <citation type="submission" date="2019-06" db="EMBL/GenBank/DDBJ databases">
        <title>Saccharibacillus brassicae sp. nov., an endophytic bacterium isolated from Chinese cabbage seeds (Brassica pekinensis).</title>
        <authorList>
            <person name="Jiang L."/>
            <person name="Lee J."/>
            <person name="Kim S.W."/>
        </authorList>
    </citation>
    <scope>NUCLEOTIDE SEQUENCE [LARGE SCALE GENOMIC DNA]</scope>
    <source>
        <strain evidence="4">KCTC 43072 / ATSA2</strain>
    </source>
</reference>
<gene>
    <name evidence="3" type="ORF">FFV09_23405</name>
</gene>
<dbReference type="PANTHER" id="PTHR21064">
    <property type="entry name" value="AMINOGLYCOSIDE PHOSPHOTRANSFERASE DOMAIN-CONTAINING PROTEIN-RELATED"/>
    <property type="match status" value="1"/>
</dbReference>
<protein>
    <submittedName>
        <fullName evidence="3">Phosphotransferase</fullName>
    </submittedName>
</protein>
<dbReference type="GO" id="GO:0019202">
    <property type="term" value="F:amino acid kinase activity"/>
    <property type="evidence" value="ECO:0007669"/>
    <property type="project" value="TreeGrafter"/>
</dbReference>
<feature type="domain" description="Aminoglycoside phosphotransferase" evidence="2">
    <location>
        <begin position="32"/>
        <end position="258"/>
    </location>
</feature>
<comment type="similarity">
    <text evidence="1">Belongs to the pseudomonas-type ThrB family.</text>
</comment>
<dbReference type="Proteomes" id="UP000316968">
    <property type="component" value="Chromosome"/>
</dbReference>
<evidence type="ECO:0000313" key="3">
    <source>
        <dbReference type="EMBL" id="QDH23552.1"/>
    </source>
</evidence>
<name>A0A4Y6V0H0_SACBS</name>
<dbReference type="RefSeq" id="WP_141450154.1">
    <property type="nucleotide sequence ID" value="NZ_CP041217.1"/>
</dbReference>
<accession>A0A4Y6V0H0</accession>
<dbReference type="Pfam" id="PF01636">
    <property type="entry name" value="APH"/>
    <property type="match status" value="1"/>
</dbReference>
<proteinExistence type="inferred from homology"/>
<sequence>MAGTAGEAAQGVLEAVVRQYWPDYSGTPEAGAAGWNNTTRFVRHGGRKYVLRVYETHRDVDKIRFEHEVLMRLAGEELTFRTPVPRRTAGGETIVRLADGSGRYACVFEHIEGVTPGGDDRRPLRSFGEAAGELSGALARVRTELPPAYRPYYELEQAYPLCGERETAGFCARPPAELAGVGAELGRLAEEYAGLLRELGNLRKLPHQLVHGDLNASNLLVEAAAPQRIAALLDFEFCTYDVRAMDAAVILSGLPAAAEQAPSPESGPGGAEFAAYEAAENADPVLAFGAGFGRWVRLEPAEIAAIPLLMRLRKVDVFLHFLTRYLQGTDGPGVLAEQARALSRDLDRMVGEEAGLLRRLKRVWS</sequence>
<keyword evidence="3" id="KW-0808">Transferase</keyword>
<dbReference type="AlphaFoldDB" id="A0A4Y6V0H0"/>
<evidence type="ECO:0000256" key="1">
    <source>
        <dbReference type="ARBA" id="ARBA00038240"/>
    </source>
</evidence>
<dbReference type="Gene3D" id="3.30.200.20">
    <property type="entry name" value="Phosphorylase Kinase, domain 1"/>
    <property type="match status" value="1"/>
</dbReference>
<dbReference type="Gene3D" id="3.90.1200.10">
    <property type="match status" value="1"/>
</dbReference>
<keyword evidence="4" id="KW-1185">Reference proteome</keyword>
<dbReference type="SUPFAM" id="SSF56112">
    <property type="entry name" value="Protein kinase-like (PK-like)"/>
    <property type="match status" value="1"/>
</dbReference>
<dbReference type="EMBL" id="CP041217">
    <property type="protein sequence ID" value="QDH23552.1"/>
    <property type="molecule type" value="Genomic_DNA"/>
</dbReference>
<dbReference type="InterPro" id="IPR050249">
    <property type="entry name" value="Pseudomonas-type_ThrB"/>
</dbReference>
<evidence type="ECO:0000313" key="4">
    <source>
        <dbReference type="Proteomes" id="UP000316968"/>
    </source>
</evidence>
<dbReference type="KEGG" id="saca:FFV09_23405"/>
<evidence type="ECO:0000259" key="2">
    <source>
        <dbReference type="Pfam" id="PF01636"/>
    </source>
</evidence>
<organism evidence="3 4">
    <name type="scientific">Saccharibacillus brassicae</name>
    <dbReference type="NCBI Taxonomy" id="2583377"/>
    <lineage>
        <taxon>Bacteria</taxon>
        <taxon>Bacillati</taxon>
        <taxon>Bacillota</taxon>
        <taxon>Bacilli</taxon>
        <taxon>Bacillales</taxon>
        <taxon>Paenibacillaceae</taxon>
        <taxon>Saccharibacillus</taxon>
    </lineage>
</organism>